<reference evidence="21" key="1">
    <citation type="submission" date="2025-08" db="UniProtKB">
        <authorList>
            <consortium name="Ensembl"/>
        </authorList>
    </citation>
    <scope>IDENTIFICATION</scope>
</reference>
<feature type="transmembrane region" description="Helical" evidence="19">
    <location>
        <begin position="40"/>
        <end position="61"/>
    </location>
</feature>
<dbReference type="GO" id="GO:0042310">
    <property type="term" value="P:vasoconstriction"/>
    <property type="evidence" value="ECO:0007669"/>
    <property type="project" value="InterPro"/>
</dbReference>
<feature type="transmembrane region" description="Helical" evidence="19">
    <location>
        <begin position="164"/>
        <end position="192"/>
    </location>
</feature>
<keyword evidence="3" id="KW-1003">Cell membrane</keyword>
<reference evidence="21" key="2">
    <citation type="submission" date="2025-09" db="UniProtKB">
        <authorList>
            <consortium name="Ensembl"/>
        </authorList>
    </citation>
    <scope>IDENTIFICATION</scope>
</reference>
<dbReference type="GeneTree" id="ENSGT01130000278308"/>
<proteinExistence type="inferred from homology"/>
<organism evidence="21 22">
    <name type="scientific">Sphenodon punctatus</name>
    <name type="common">Tuatara</name>
    <name type="synonym">Hatteria punctata</name>
    <dbReference type="NCBI Taxonomy" id="8508"/>
    <lineage>
        <taxon>Eukaryota</taxon>
        <taxon>Metazoa</taxon>
        <taxon>Chordata</taxon>
        <taxon>Craniata</taxon>
        <taxon>Vertebrata</taxon>
        <taxon>Euteleostomi</taxon>
        <taxon>Lepidosauria</taxon>
        <taxon>Sphenodontia</taxon>
        <taxon>Sphenodontidae</taxon>
        <taxon>Sphenodon</taxon>
    </lineage>
</organism>
<dbReference type="GO" id="GO:0060326">
    <property type="term" value="P:cell chemotaxis"/>
    <property type="evidence" value="ECO:0007669"/>
    <property type="project" value="TreeGrafter"/>
</dbReference>
<evidence type="ECO:0000256" key="8">
    <source>
        <dbReference type="ARBA" id="ARBA00023136"/>
    </source>
</evidence>
<dbReference type="GO" id="GO:0019957">
    <property type="term" value="F:C-C chemokine binding"/>
    <property type="evidence" value="ECO:0007669"/>
    <property type="project" value="TreeGrafter"/>
</dbReference>
<dbReference type="GO" id="GO:0046982">
    <property type="term" value="F:protein heterodimerization activity"/>
    <property type="evidence" value="ECO:0007669"/>
    <property type="project" value="Ensembl"/>
</dbReference>
<feature type="transmembrane region" description="Helical" evidence="19">
    <location>
        <begin position="125"/>
        <end position="144"/>
    </location>
</feature>
<dbReference type="Gene3D" id="1.20.1070.10">
    <property type="entry name" value="Rhodopsin 7-helix transmembrane proteins"/>
    <property type="match status" value="1"/>
</dbReference>
<evidence type="ECO:0000313" key="22">
    <source>
        <dbReference type="Proteomes" id="UP000694392"/>
    </source>
</evidence>
<keyword evidence="14" id="KW-0449">Lipoprotein</keyword>
<dbReference type="GO" id="GO:0009897">
    <property type="term" value="C:external side of plasma membrane"/>
    <property type="evidence" value="ECO:0007669"/>
    <property type="project" value="TreeGrafter"/>
</dbReference>
<evidence type="ECO:0000256" key="18">
    <source>
        <dbReference type="SAM" id="MobiDB-lite"/>
    </source>
</evidence>
<dbReference type="InterPro" id="IPR001504">
    <property type="entry name" value="Brdyknn_2_rcpt"/>
</dbReference>
<keyword evidence="5 17" id="KW-0812">Transmembrane</keyword>
<keyword evidence="7 17" id="KW-0297">G-protein coupled receptor</keyword>
<dbReference type="SUPFAM" id="SSF81321">
    <property type="entry name" value="Family A G protein-coupled receptor-like"/>
    <property type="match status" value="1"/>
</dbReference>
<dbReference type="InterPro" id="IPR050119">
    <property type="entry name" value="CCR1-9-like"/>
</dbReference>
<evidence type="ECO:0000256" key="14">
    <source>
        <dbReference type="ARBA" id="ARBA00023288"/>
    </source>
</evidence>
<evidence type="ECO:0000256" key="11">
    <source>
        <dbReference type="ARBA" id="ARBA00023170"/>
    </source>
</evidence>
<keyword evidence="6 19" id="KW-1133">Transmembrane helix</keyword>
<dbReference type="GO" id="GO:0007204">
    <property type="term" value="P:positive regulation of cytosolic calcium ion concentration"/>
    <property type="evidence" value="ECO:0007669"/>
    <property type="project" value="TreeGrafter"/>
</dbReference>
<evidence type="ECO:0000256" key="10">
    <source>
        <dbReference type="ARBA" id="ARBA00023157"/>
    </source>
</evidence>
<evidence type="ECO:0000256" key="16">
    <source>
        <dbReference type="ARBA" id="ARBA00025954"/>
    </source>
</evidence>
<evidence type="ECO:0000313" key="21">
    <source>
        <dbReference type="Ensembl" id="ENSSPUP00000002628.1"/>
    </source>
</evidence>
<dbReference type="GO" id="GO:0002020">
    <property type="term" value="F:protease binding"/>
    <property type="evidence" value="ECO:0007669"/>
    <property type="project" value="Ensembl"/>
</dbReference>
<dbReference type="GO" id="GO:0004947">
    <property type="term" value="F:bradykinin receptor activity"/>
    <property type="evidence" value="ECO:0007669"/>
    <property type="project" value="Ensembl"/>
</dbReference>
<dbReference type="PRINTS" id="PR00237">
    <property type="entry name" value="GPCRRHODOPSN"/>
</dbReference>
<evidence type="ECO:0000259" key="20">
    <source>
        <dbReference type="PROSITE" id="PS50262"/>
    </source>
</evidence>
<dbReference type="GO" id="GO:0050482">
    <property type="term" value="P:arachidonate secretion"/>
    <property type="evidence" value="ECO:0007669"/>
    <property type="project" value="Ensembl"/>
</dbReference>
<keyword evidence="8 19" id="KW-0472">Membrane</keyword>
<dbReference type="GO" id="GO:0019722">
    <property type="term" value="P:calcium-mediated signaling"/>
    <property type="evidence" value="ECO:0007669"/>
    <property type="project" value="TreeGrafter"/>
</dbReference>
<dbReference type="OMA" id="FNWPFGQ"/>
<dbReference type="GO" id="GO:0006939">
    <property type="term" value="P:smooth muscle contraction"/>
    <property type="evidence" value="ECO:0007669"/>
    <property type="project" value="InterPro"/>
</dbReference>
<keyword evidence="22" id="KW-1185">Reference proteome</keyword>
<keyword evidence="10" id="KW-1015">Disulfide bond</keyword>
<dbReference type="PROSITE" id="PS00237">
    <property type="entry name" value="G_PROTEIN_RECEP_F1_1"/>
    <property type="match status" value="1"/>
</dbReference>
<dbReference type="GO" id="GO:0009651">
    <property type="term" value="P:response to salt stress"/>
    <property type="evidence" value="ECO:0007669"/>
    <property type="project" value="Ensembl"/>
</dbReference>
<feature type="region of interest" description="Disordered" evidence="18">
    <location>
        <begin position="302"/>
        <end position="321"/>
    </location>
</feature>
<feature type="transmembrane region" description="Helical" evidence="19">
    <location>
        <begin position="212"/>
        <end position="230"/>
    </location>
</feature>
<evidence type="ECO:0000256" key="2">
    <source>
        <dbReference type="ARBA" id="ARBA00013512"/>
    </source>
</evidence>
<evidence type="ECO:0000256" key="12">
    <source>
        <dbReference type="ARBA" id="ARBA00023180"/>
    </source>
</evidence>
<comment type="function">
    <text evidence="15">Receptor for bradykinin. It is associated with G proteins that activate a phosphatidylinositol-calcium second messenger system.</text>
</comment>
<dbReference type="Proteomes" id="UP000694392">
    <property type="component" value="Unplaced"/>
</dbReference>
<gene>
    <name evidence="21" type="primary">BDKRB2</name>
</gene>
<evidence type="ECO:0000256" key="4">
    <source>
        <dbReference type="ARBA" id="ARBA00022553"/>
    </source>
</evidence>
<keyword evidence="4" id="KW-0597">Phosphoprotein</keyword>
<dbReference type="Pfam" id="PF00001">
    <property type="entry name" value="7tm_1"/>
    <property type="match status" value="1"/>
</dbReference>
<sequence length="321" mass="36760">WLHTFQPMFLWFLFGLGVIENGFVLSVLTFHKKRCTVAEVYLANLAVADLVLLGCLPFWAINIANKFEWPFGIPLCKVVNAVVHMNFYSSIYFLVMVSIDRYLALVKAMSLGLMRRATCAKWNSLVIWVSTLLICFPALMFRSVTYLKEFNVTACILIYPSEHWVVVMNALLNTVGFLIPLIIITYCTIKIIQALRNSKLQKLKEIQTERRATVLVLAVLLLFIICWLPFQITTLFDTLFQMHIITGCYVEEIIDLASQVATLCAYSNSCLNPILYVIVGKHFRRKAQDVYKCLLPNRRNKSPSIQMESTSDTLRTSFSVQ</sequence>
<evidence type="ECO:0000256" key="17">
    <source>
        <dbReference type="RuleBase" id="RU000688"/>
    </source>
</evidence>
<dbReference type="GO" id="GO:0042311">
    <property type="term" value="P:vasodilation"/>
    <property type="evidence" value="ECO:0007669"/>
    <property type="project" value="Ensembl"/>
</dbReference>
<keyword evidence="12" id="KW-0325">Glycoprotein</keyword>
<evidence type="ECO:0000256" key="1">
    <source>
        <dbReference type="ARBA" id="ARBA00004651"/>
    </source>
</evidence>
<dbReference type="PRINTS" id="PR00425">
    <property type="entry name" value="BRADYKININR"/>
</dbReference>
<evidence type="ECO:0000256" key="3">
    <source>
        <dbReference type="ARBA" id="ARBA00022475"/>
    </source>
</evidence>
<feature type="transmembrane region" description="Helical" evidence="19">
    <location>
        <begin position="81"/>
        <end position="104"/>
    </location>
</feature>
<evidence type="ECO:0000256" key="7">
    <source>
        <dbReference type="ARBA" id="ARBA00023040"/>
    </source>
</evidence>
<protein>
    <recommendedName>
        <fullName evidence="2">B2 bradykinin receptor</fullName>
    </recommendedName>
</protein>
<dbReference type="GO" id="GO:0006955">
    <property type="term" value="P:immune response"/>
    <property type="evidence" value="ECO:0007669"/>
    <property type="project" value="TreeGrafter"/>
</dbReference>
<feature type="transmembrane region" description="Helical" evidence="19">
    <location>
        <begin position="6"/>
        <end position="28"/>
    </location>
</feature>
<evidence type="ECO:0000256" key="15">
    <source>
        <dbReference type="ARBA" id="ARBA00025423"/>
    </source>
</evidence>
<name>A0A8D0G7W6_SPHPU</name>
<keyword evidence="13 17" id="KW-0807">Transducer</keyword>
<keyword evidence="9" id="KW-0564">Palmitate</keyword>
<feature type="domain" description="G-protein coupled receptors family 1 profile" evidence="20">
    <location>
        <begin position="20"/>
        <end position="276"/>
    </location>
</feature>
<evidence type="ECO:0000256" key="13">
    <source>
        <dbReference type="ARBA" id="ARBA00023224"/>
    </source>
</evidence>
<dbReference type="GO" id="GO:1902239">
    <property type="term" value="P:negative regulation of intrinsic apoptotic signaling pathway in response to osmotic stress by p53 class mediator"/>
    <property type="evidence" value="ECO:0007669"/>
    <property type="project" value="Ensembl"/>
</dbReference>
<accession>A0A8D0G7W6</accession>
<dbReference type="PANTHER" id="PTHR10489">
    <property type="entry name" value="CELL ADHESION MOLECULE"/>
    <property type="match status" value="1"/>
</dbReference>
<dbReference type="GO" id="GO:0005768">
    <property type="term" value="C:endosome"/>
    <property type="evidence" value="ECO:0007669"/>
    <property type="project" value="Ensembl"/>
</dbReference>
<dbReference type="AlphaFoldDB" id="A0A8D0G7W6"/>
<dbReference type="PANTHER" id="PTHR10489:SF957">
    <property type="entry name" value="B2 BRADYKININ RECEPTOR"/>
    <property type="match status" value="1"/>
</dbReference>
<evidence type="ECO:0000256" key="9">
    <source>
        <dbReference type="ARBA" id="ARBA00023139"/>
    </source>
</evidence>
<dbReference type="GO" id="GO:0016493">
    <property type="term" value="F:C-C chemokine receptor activity"/>
    <property type="evidence" value="ECO:0007669"/>
    <property type="project" value="TreeGrafter"/>
</dbReference>
<keyword evidence="11 17" id="KW-0675">Receptor</keyword>
<dbReference type="PRINTS" id="PR00994">
    <property type="entry name" value="BRADYKINNB2R"/>
</dbReference>
<dbReference type="InterPro" id="IPR000276">
    <property type="entry name" value="GPCR_Rhodpsn"/>
</dbReference>
<dbReference type="PROSITE" id="PS50262">
    <property type="entry name" value="G_PROTEIN_RECEP_F1_2"/>
    <property type="match status" value="1"/>
</dbReference>
<comment type="subunit">
    <text evidence="16">Forms a complex with PECAM1 and GNAQ. Interacts with PECAM1.</text>
</comment>
<dbReference type="InterPro" id="IPR017452">
    <property type="entry name" value="GPCR_Rhodpsn_7TM"/>
</dbReference>
<dbReference type="FunFam" id="1.20.1070.10:FF:000201">
    <property type="entry name" value="Bradykinin receptor B2"/>
    <property type="match status" value="1"/>
</dbReference>
<evidence type="ECO:0000256" key="6">
    <source>
        <dbReference type="ARBA" id="ARBA00022989"/>
    </source>
</evidence>
<dbReference type="GO" id="GO:0031702">
    <property type="term" value="F:type 1 angiotensin receptor binding"/>
    <property type="evidence" value="ECO:0007669"/>
    <property type="project" value="Ensembl"/>
</dbReference>
<comment type="similarity">
    <text evidence="17">Belongs to the G-protein coupled receptor 1 family.</text>
</comment>
<dbReference type="GO" id="GO:1990127">
    <property type="term" value="P:intrinsic apoptotic signaling pathway in response to osmotic stress by p53 class mediator"/>
    <property type="evidence" value="ECO:0007669"/>
    <property type="project" value="Ensembl"/>
</dbReference>
<dbReference type="InterPro" id="IPR000496">
    <property type="entry name" value="Brdyknn_rcpt"/>
</dbReference>
<dbReference type="Ensembl" id="ENSSPUT00000002783.1">
    <property type="protein sequence ID" value="ENSSPUP00000002628.1"/>
    <property type="gene ID" value="ENSSPUG00000002030.1"/>
</dbReference>
<comment type="subcellular location">
    <subcellularLocation>
        <location evidence="1">Cell membrane</location>
        <topology evidence="1">Multi-pass membrane protein</topology>
    </subcellularLocation>
</comment>
<evidence type="ECO:0000256" key="5">
    <source>
        <dbReference type="ARBA" id="ARBA00022692"/>
    </source>
</evidence>
<evidence type="ECO:0000256" key="19">
    <source>
        <dbReference type="SAM" id="Phobius"/>
    </source>
</evidence>